<evidence type="ECO:0000256" key="1">
    <source>
        <dbReference type="ARBA" id="ARBA00002157"/>
    </source>
</evidence>
<dbReference type="GO" id="GO:0046740">
    <property type="term" value="P:transport of virus in host, cell to cell"/>
    <property type="evidence" value="ECO:0007669"/>
    <property type="project" value="UniProtKB-KW"/>
</dbReference>
<evidence type="ECO:0000256" key="12">
    <source>
        <dbReference type="SAM" id="MobiDB-lite"/>
    </source>
</evidence>
<evidence type="ECO:0000313" key="14">
    <source>
        <dbReference type="EMBL" id="AIT39771.1"/>
    </source>
</evidence>
<keyword evidence="5" id="KW-0813">Transport</keyword>
<keyword evidence="7" id="KW-1043">Host membrane</keyword>
<dbReference type="EMBL" id="KF806702">
    <property type="protein sequence ID" value="AIT39771.1"/>
    <property type="molecule type" value="Genomic_DNA"/>
</dbReference>
<dbReference type="Pfam" id="PF01708">
    <property type="entry name" value="Gemini_mov"/>
    <property type="match status" value="1"/>
</dbReference>
<evidence type="ECO:0000256" key="2">
    <source>
        <dbReference type="ARBA" id="ARBA00004379"/>
    </source>
</evidence>
<evidence type="ECO:0000256" key="11">
    <source>
        <dbReference type="ARBA" id="ARBA00025953"/>
    </source>
</evidence>
<evidence type="ECO:0000256" key="6">
    <source>
        <dbReference type="ARBA" id="ARBA00022692"/>
    </source>
</evidence>
<feature type="compositionally biased region" description="Gly residues" evidence="12">
    <location>
        <begin position="79"/>
        <end position="93"/>
    </location>
</feature>
<evidence type="ECO:0000256" key="9">
    <source>
        <dbReference type="ARBA" id="ARBA00023031"/>
    </source>
</evidence>
<dbReference type="GO" id="GO:0016020">
    <property type="term" value="C:membrane"/>
    <property type="evidence" value="ECO:0007669"/>
    <property type="project" value="InterPro"/>
</dbReference>
<evidence type="ECO:0000256" key="4">
    <source>
        <dbReference type="ARBA" id="ARBA00014660"/>
    </source>
</evidence>
<dbReference type="GO" id="GO:0033644">
    <property type="term" value="C:host cell membrane"/>
    <property type="evidence" value="ECO:0007669"/>
    <property type="project" value="UniProtKB-SubCell"/>
</dbReference>
<keyword evidence="8 13" id="KW-1133">Transmembrane helix</keyword>
<dbReference type="InterPro" id="IPR002621">
    <property type="entry name" value="Gemini_mov"/>
</dbReference>
<evidence type="ECO:0000256" key="13">
    <source>
        <dbReference type="SAM" id="Phobius"/>
    </source>
</evidence>
<comment type="function">
    <text evidence="1">Involved in the viral transport within, and between cells.</text>
</comment>
<feature type="region of interest" description="Disordered" evidence="12">
    <location>
        <begin position="71"/>
        <end position="99"/>
    </location>
</feature>
<evidence type="ECO:0000256" key="10">
    <source>
        <dbReference type="ARBA" id="ARBA00023136"/>
    </source>
</evidence>
<proteinExistence type="inferred from homology"/>
<protein>
    <recommendedName>
        <fullName evidence="4">Movement protein</fullName>
    </recommendedName>
</protein>
<keyword evidence="10 13" id="KW-0472">Membrane</keyword>
<name>A0A0A0QTH2_9GEMI</name>
<reference evidence="14" key="1">
    <citation type="submission" date="2013-11" db="EMBL/GenBank/DDBJ databases">
        <title>Detection and Characterization of New mastervirus in Switchgrass.</title>
        <authorList>
            <person name="Agindotan B.O."/>
            <person name="Domier L.L."/>
            <person name="Bradley C.A."/>
        </authorList>
    </citation>
    <scope>NUCLEOTIDE SEQUENCE</scope>
    <source>
        <strain evidence="14">Dewey Blue</strain>
    </source>
</reference>
<evidence type="ECO:0000256" key="8">
    <source>
        <dbReference type="ARBA" id="ARBA00022989"/>
    </source>
</evidence>
<evidence type="ECO:0000256" key="3">
    <source>
        <dbReference type="ARBA" id="ARBA00010512"/>
    </source>
</evidence>
<accession>A0A0A0QTH2</accession>
<keyword evidence="6 13" id="KW-0812">Transmembrane</keyword>
<feature type="transmembrane region" description="Helical" evidence="13">
    <location>
        <begin position="31"/>
        <end position="53"/>
    </location>
</feature>
<keyword evidence="9" id="KW-0916">Viral movement protein</keyword>
<evidence type="ECO:0000256" key="5">
    <source>
        <dbReference type="ARBA" id="ARBA00022448"/>
    </source>
</evidence>
<sequence length="99" mass="10187">MEKGPGPQLYPATITTTNPSGVGNDGAWRSLVLIFTIVSISLAAIAGSYFLCVKDCLLTWRARRSRTVTELGFGTTPQRGGGNTAATGSGGAGNAPLPF</sequence>
<organism evidence="14">
    <name type="scientific">Switchgrass mosaic-associated virus</name>
    <dbReference type="NCBI Taxonomy" id="2049938"/>
    <lineage>
        <taxon>Viruses</taxon>
        <taxon>Monodnaviria</taxon>
        <taxon>Shotokuvirae</taxon>
        <taxon>Cressdnaviricota</taxon>
        <taxon>Repensiviricetes</taxon>
        <taxon>Geplafuvirales</taxon>
        <taxon>Geminiviridae</taxon>
        <taxon>Mastrevirus</taxon>
        <taxon>Mastrevirus virgati</taxon>
    </lineage>
</organism>
<comment type="subcellular location">
    <subcellularLocation>
        <location evidence="2">Host membrane</location>
        <topology evidence="2">Single-pass membrane protein</topology>
    </subcellularLocation>
</comment>
<comment type="subunit">
    <text evidence="11">Interacts with the capsid protein (CP). Part of a MP-CP-viral DNA complex.</text>
</comment>
<comment type="similarity">
    <text evidence="3">Belongs to the mastrevirus movement protein family.</text>
</comment>
<evidence type="ECO:0000256" key="7">
    <source>
        <dbReference type="ARBA" id="ARBA00022870"/>
    </source>
</evidence>